<keyword evidence="2" id="KW-1003">Cell membrane</keyword>
<dbReference type="Pfam" id="PF09721">
    <property type="entry name" value="Exosortase_EpsH"/>
    <property type="match status" value="1"/>
</dbReference>
<feature type="transmembrane region" description="Helical" evidence="8">
    <location>
        <begin position="122"/>
        <end position="141"/>
    </location>
</feature>
<dbReference type="AlphaFoldDB" id="W6M720"/>
<comment type="subcellular location">
    <subcellularLocation>
        <location evidence="1">Cell membrane</location>
        <topology evidence="1">Multi-pass membrane protein</topology>
    </subcellularLocation>
</comment>
<reference evidence="9" key="1">
    <citation type="submission" date="2013-07" db="EMBL/GenBank/DDBJ databases">
        <authorList>
            <person name="McIlroy S."/>
        </authorList>
    </citation>
    <scope>NUCLEOTIDE SEQUENCE [LARGE SCALE GENOMIC DNA]</scope>
    <source>
        <strain evidence="9">Run_A_D11</strain>
    </source>
</reference>
<dbReference type="NCBIfam" id="TIGR02602">
    <property type="entry name" value="8TM_EpsH"/>
    <property type="match status" value="1"/>
</dbReference>
<feature type="transmembrane region" description="Helical" evidence="8">
    <location>
        <begin position="12"/>
        <end position="32"/>
    </location>
</feature>
<keyword evidence="6 8" id="KW-1133">Transmembrane helix</keyword>
<evidence type="ECO:0000256" key="5">
    <source>
        <dbReference type="ARBA" id="ARBA00022801"/>
    </source>
</evidence>
<dbReference type="InterPro" id="IPR026392">
    <property type="entry name" value="Exo/Archaeosortase_dom"/>
</dbReference>
<dbReference type="OrthoDB" id="9797363at2"/>
<keyword evidence="4 8" id="KW-0812">Transmembrane</keyword>
<dbReference type="STRING" id="1400863.BN873_300035"/>
<organism evidence="9 10">
    <name type="scientific">Candidatus Competibacter denitrificans Run_A_D11</name>
    <dbReference type="NCBI Taxonomy" id="1400863"/>
    <lineage>
        <taxon>Bacteria</taxon>
        <taxon>Pseudomonadati</taxon>
        <taxon>Pseudomonadota</taxon>
        <taxon>Gammaproteobacteria</taxon>
        <taxon>Candidatus Competibacteraceae</taxon>
        <taxon>Candidatus Competibacter</taxon>
    </lineage>
</organism>
<sequence>MHTLDLSKFKLHFLALLTYIVTFGFLFQEVVIKLVHDWSTDDNYSHGFLIVPISLYLAWERRDRLMQAAIRPSWLGLLVVLGGVALLIAGTLGAELFVTRIGLLAVLAGSILFILGWNHLRLLVFPLALLVLMIPIPAILFNQVAFPLQLLASRFSSGVLSMVGIPVLREGNVIILAHTTLEVAEACSGIRSLVSLITLGILLGYFTESRLWVRWLLAVATIPTAIFANGLRVAGTGILAHYWGPAAAEGFFHTFSGWLVFAFAFGMVLLFQWVIRRMVPPSRIVTES</sequence>
<keyword evidence="10" id="KW-1185">Reference proteome</keyword>
<evidence type="ECO:0000313" key="9">
    <source>
        <dbReference type="EMBL" id="CDI02414.1"/>
    </source>
</evidence>
<dbReference type="EMBL" id="CBTJ020000037">
    <property type="protein sequence ID" value="CDI02414.1"/>
    <property type="molecule type" value="Genomic_DNA"/>
</dbReference>
<dbReference type="GO" id="GO:0005886">
    <property type="term" value="C:plasma membrane"/>
    <property type="evidence" value="ECO:0007669"/>
    <property type="project" value="UniProtKB-SubCell"/>
</dbReference>
<evidence type="ECO:0000313" key="10">
    <source>
        <dbReference type="Proteomes" id="UP000035760"/>
    </source>
</evidence>
<accession>W6M720</accession>
<dbReference type="InterPro" id="IPR017540">
    <property type="entry name" value="Exosortase-1"/>
</dbReference>
<evidence type="ECO:0000256" key="8">
    <source>
        <dbReference type="SAM" id="Phobius"/>
    </source>
</evidence>
<evidence type="ECO:0000256" key="1">
    <source>
        <dbReference type="ARBA" id="ARBA00004651"/>
    </source>
</evidence>
<feature type="transmembrane region" description="Helical" evidence="8">
    <location>
        <begin position="215"/>
        <end position="243"/>
    </location>
</feature>
<protein>
    <submittedName>
        <fullName evidence="9">Eight transmembrane protein EpsH</fullName>
    </submittedName>
</protein>
<evidence type="ECO:0000256" key="2">
    <source>
        <dbReference type="ARBA" id="ARBA00022475"/>
    </source>
</evidence>
<evidence type="ECO:0000256" key="6">
    <source>
        <dbReference type="ARBA" id="ARBA00022989"/>
    </source>
</evidence>
<dbReference type="InterPro" id="IPR013426">
    <property type="entry name" value="EpsH-like"/>
</dbReference>
<dbReference type="RefSeq" id="WP_048672595.1">
    <property type="nucleotide sequence ID" value="NZ_CBTJ020000037.1"/>
</dbReference>
<proteinExistence type="predicted"/>
<keyword evidence="5" id="KW-0378">Hydrolase</keyword>
<evidence type="ECO:0000256" key="7">
    <source>
        <dbReference type="ARBA" id="ARBA00023136"/>
    </source>
</evidence>
<evidence type="ECO:0000256" key="3">
    <source>
        <dbReference type="ARBA" id="ARBA00022670"/>
    </source>
</evidence>
<keyword evidence="7 8" id="KW-0472">Membrane</keyword>
<keyword evidence="3" id="KW-0645">Protease</keyword>
<feature type="transmembrane region" description="Helical" evidence="8">
    <location>
        <begin position="97"/>
        <end position="115"/>
    </location>
</feature>
<dbReference type="Proteomes" id="UP000035760">
    <property type="component" value="Unassembled WGS sequence"/>
</dbReference>
<dbReference type="NCBIfam" id="TIGR03109">
    <property type="entry name" value="exosort_XrtA"/>
    <property type="match status" value="1"/>
</dbReference>
<feature type="transmembrane region" description="Helical" evidence="8">
    <location>
        <begin position="44"/>
        <end position="60"/>
    </location>
</feature>
<feature type="transmembrane region" description="Helical" evidence="8">
    <location>
        <begin position="255"/>
        <end position="275"/>
    </location>
</feature>
<reference evidence="9" key="2">
    <citation type="submission" date="2014-03" db="EMBL/GenBank/DDBJ databases">
        <title>Candidatus Competibacter-lineage genomes retrieved from metagenomes reveal functional metabolic diversity.</title>
        <authorList>
            <person name="McIlroy S.J."/>
            <person name="Albertsen M."/>
            <person name="Andresen E.K."/>
            <person name="Saunders A.M."/>
            <person name="Kristiansen R."/>
            <person name="Stokholm-Bjerregaard M."/>
            <person name="Nielsen K.L."/>
            <person name="Nielsen P.H."/>
        </authorList>
    </citation>
    <scope>NUCLEOTIDE SEQUENCE</scope>
    <source>
        <strain evidence="9">Run_A_D11</strain>
    </source>
</reference>
<comment type="caution">
    <text evidence="9">The sequence shown here is derived from an EMBL/GenBank/DDBJ whole genome shotgun (WGS) entry which is preliminary data.</text>
</comment>
<dbReference type="InterPro" id="IPR019127">
    <property type="entry name" value="Exosortase"/>
</dbReference>
<gene>
    <name evidence="9" type="ORF">BN873_300035</name>
</gene>
<feature type="transmembrane region" description="Helical" evidence="8">
    <location>
        <begin position="189"/>
        <end position="206"/>
    </location>
</feature>
<dbReference type="GO" id="GO:0006508">
    <property type="term" value="P:proteolysis"/>
    <property type="evidence" value="ECO:0007669"/>
    <property type="project" value="UniProtKB-KW"/>
</dbReference>
<name>W6M720_9GAMM</name>
<evidence type="ECO:0000256" key="4">
    <source>
        <dbReference type="ARBA" id="ARBA00022692"/>
    </source>
</evidence>
<feature type="transmembrane region" description="Helical" evidence="8">
    <location>
        <begin position="72"/>
        <end position="91"/>
    </location>
</feature>
<dbReference type="NCBIfam" id="TIGR04178">
    <property type="entry name" value="exo_archaeo"/>
    <property type="match status" value="1"/>
</dbReference>
<dbReference type="GO" id="GO:0008233">
    <property type="term" value="F:peptidase activity"/>
    <property type="evidence" value="ECO:0007669"/>
    <property type="project" value="UniProtKB-KW"/>
</dbReference>